<evidence type="ECO:0000313" key="4">
    <source>
        <dbReference type="EMBL" id="CAA9352430.1"/>
    </source>
</evidence>
<feature type="domain" description="Transposase InsH N-terminal" evidence="3">
    <location>
        <begin position="19"/>
        <end position="112"/>
    </location>
</feature>
<dbReference type="Pfam" id="PF05598">
    <property type="entry name" value="DUF772"/>
    <property type="match status" value="1"/>
</dbReference>
<dbReference type="NCBIfam" id="NF033551">
    <property type="entry name" value="transpos_IS1182"/>
    <property type="match status" value="1"/>
</dbReference>
<dbReference type="EMBL" id="CADCUC010000507">
    <property type="protein sequence ID" value="CAA9352430.1"/>
    <property type="molecule type" value="Genomic_DNA"/>
</dbReference>
<evidence type="ECO:0000259" key="3">
    <source>
        <dbReference type="Pfam" id="PF05598"/>
    </source>
</evidence>
<dbReference type="AlphaFoldDB" id="A0A6J4M8A8"/>
<evidence type="ECO:0000259" key="2">
    <source>
        <dbReference type="Pfam" id="PF01609"/>
    </source>
</evidence>
<gene>
    <name evidence="4" type="ORF">AVDCRST_MAG90-2502</name>
</gene>
<dbReference type="GO" id="GO:0004803">
    <property type="term" value="F:transposase activity"/>
    <property type="evidence" value="ECO:0007669"/>
    <property type="project" value="InterPro"/>
</dbReference>
<dbReference type="PANTHER" id="PTHR33408">
    <property type="entry name" value="TRANSPOSASE"/>
    <property type="match status" value="1"/>
</dbReference>
<accession>A0A6J4M8A8</accession>
<proteinExistence type="predicted"/>
<dbReference type="Pfam" id="PF01609">
    <property type="entry name" value="DDE_Tnp_1"/>
    <property type="match status" value="1"/>
</dbReference>
<reference evidence="4" key="1">
    <citation type="submission" date="2020-02" db="EMBL/GenBank/DDBJ databases">
        <authorList>
            <person name="Meier V. D."/>
        </authorList>
    </citation>
    <scope>NUCLEOTIDE SEQUENCE</scope>
    <source>
        <strain evidence="4">AVDCRST_MAG90</strain>
    </source>
</reference>
<evidence type="ECO:0000256" key="1">
    <source>
        <dbReference type="SAM" id="MobiDB-lite"/>
    </source>
</evidence>
<dbReference type="InterPro" id="IPR008490">
    <property type="entry name" value="Transposase_InsH_N"/>
</dbReference>
<feature type="region of interest" description="Disordered" evidence="1">
    <location>
        <begin position="310"/>
        <end position="345"/>
    </location>
</feature>
<name>A0A6J4M8A8_9HYPH</name>
<dbReference type="GO" id="GO:0006313">
    <property type="term" value="P:DNA transposition"/>
    <property type="evidence" value="ECO:0007669"/>
    <property type="project" value="InterPro"/>
</dbReference>
<dbReference type="InterPro" id="IPR047629">
    <property type="entry name" value="IS1182_transpos"/>
</dbReference>
<dbReference type="InterPro" id="IPR002559">
    <property type="entry name" value="Transposase_11"/>
</dbReference>
<dbReference type="GO" id="GO:0003677">
    <property type="term" value="F:DNA binding"/>
    <property type="evidence" value="ECO:0007669"/>
    <property type="project" value="InterPro"/>
</dbReference>
<protein>
    <submittedName>
        <fullName evidence="4">Mobile element protein</fullName>
    </submittedName>
</protein>
<sequence length="370" mass="40000">MAGYVEGVDRGQATLFPDRLEDFVDEYNPVRVVDAFVDALDLRDLGFGRAVPTTMGRPGYHPAVLLKLYIYGYLNRIGSSRRLEREASRNVELMWLTGRLAPDHKTIADFRRDNGRAIRKVCGQFVLLARKLGLFGEAVVAIDGSKFKAVNNRDKNFTAAKMARRLAEIEAAIGRYMAEMDGADGTEPVGEARIEHLQEKLAALHAHMAELKVIDERLRSAPDGQVSLTDPDARSMNSRGSGIVGYNVQAAVDAEHHLVIAHDVVATGSDRAQLSAMSKAAKDVIGSGNLEVVADRGYYSGPEVLACETVAPPPTKTARPSTSTGPTAVRPVRSEPVAPPATSAGCGAGNMSMCWKRWKRGSPEGLSSWG</sequence>
<feature type="domain" description="Transposase IS4-like" evidence="2">
    <location>
        <begin position="221"/>
        <end position="304"/>
    </location>
</feature>
<organism evidence="4">
    <name type="scientific">uncultured Microvirga sp</name>
    <dbReference type="NCBI Taxonomy" id="412392"/>
    <lineage>
        <taxon>Bacteria</taxon>
        <taxon>Pseudomonadati</taxon>
        <taxon>Pseudomonadota</taxon>
        <taxon>Alphaproteobacteria</taxon>
        <taxon>Hyphomicrobiales</taxon>
        <taxon>Methylobacteriaceae</taxon>
        <taxon>Microvirga</taxon>
        <taxon>environmental samples</taxon>
    </lineage>
</organism>
<dbReference type="PANTHER" id="PTHR33408:SF2">
    <property type="entry name" value="TRANSPOSASE DDE DOMAIN-CONTAINING PROTEIN"/>
    <property type="match status" value="1"/>
</dbReference>